<keyword evidence="4" id="KW-1185">Reference proteome</keyword>
<dbReference type="PROSITE" id="PS50097">
    <property type="entry name" value="BTB"/>
    <property type="match status" value="2"/>
</dbReference>
<comment type="caution">
    <text evidence="3">The sequence shown here is derived from an EMBL/GenBank/DDBJ whole genome shotgun (WGS) entry which is preliminary data.</text>
</comment>
<proteinExistence type="predicted"/>
<dbReference type="InterPro" id="IPR011333">
    <property type="entry name" value="SKP1/BTB/POZ_sf"/>
</dbReference>
<feature type="domain" description="BTB" evidence="2">
    <location>
        <begin position="318"/>
        <end position="379"/>
    </location>
</feature>
<gene>
    <name evidence="3" type="ORF">FTOL_02529</name>
</gene>
<dbReference type="AlphaFoldDB" id="A0AAE8M1Y6"/>
<dbReference type="Gene3D" id="3.30.710.10">
    <property type="entry name" value="Potassium Channel Kv1.1, Chain A"/>
    <property type="match status" value="2"/>
</dbReference>
<sequence length="1084" mass="123619">MTIKCRGRVYHANRDVVCPKSSFFDRAMNGYFKESTTGTIELPDDDPDILEYFLEFLYTEDYTDGVTKCGRCRMRFWELEKALKGWFDTSDDKVSWDSPESDKAKGMDIDKPYTTKDIRDLTTWCEEDFDKNLEEYLALPKTHRSDPCVNMTLPLRLYVMAVKYNVEPLANLALERFTTEFVKYKWKYMPQVVDELYQNTLSKTDRFIREAVIEALVEKMYEYEGVFLIFQPVMLKHSDFAVEILQGFFSPFYGWTSLQMAHNQVTGSEMPQAPHNDIRTPSSTGSRYRDDDHSDIDDFCGTSIHAAISTLLGSDKFSDMTIVCGEREFKAHRAVVCTQSSFFDKAMSSRFKEATSRVVELPEDDPDVVECFLEFLYTGTYSDGVNSTWGKPSSAAMLDPETVQRSLQVPAGVDQNTPESEQGESTDEIGHPIDPDYEYPEEEEKEPEEEYNEFDENSDDENPRDDDDKDKRAKAMEDMSLLTKTEAMQQLADLRNDMALPLRLYVMADKYDVPALRLLARDRFYRSVELVWEEAECFPDIVDELYQTTPPADTAMREIVCRLVGTLILDPTVREKMRPVMAKHGDFAVGVMDVWQPTGPILHDHKVTPANISAGERKFVIVLPVDDSSPDLCKVVSSAVALGYPAPVIVNWKKDFHTDADGIGPSQLGKITGTLNYLQWATGDEVSEDQRLGEEDLVLMLDAHDIWLQLPPSVMMHRYYSSNERANRRIAEEYGFFDKDTMQQTIVIAAQKGCIAPRDKISNLYCHDVPDSTLPEDVFGFFTDYTVSKYKYMRPKFVNSGSFMGPAGDMRRYFQRVKDRMDQDLVEVRSSEDLAGDQGIFAEIFGEQELWRRQVKEDDFASANPGKQAAISARDEFEYHVGLDYTQELFYPTCYSDYSGSFVSLDDPTSIAKQSSEAGVSPPRIDNVPGDISIAEAPFAELSDGSEQGSSWGNVALYIDFWTTSIPVAIHHNAWKNGLKSRRTTWWDKTWYFPQLRNLLEAHMTANTTTPLASIAADDGKLEVWSYGAKTRGNASLLFGKNRDTKAWELRATDWDTICKSSNEADEEKTRWYDEVFRDGKGLL</sequence>
<feature type="region of interest" description="Disordered" evidence="1">
    <location>
        <begin position="409"/>
        <end position="471"/>
    </location>
</feature>
<dbReference type="CDD" id="cd22997">
    <property type="entry name" value="GT_LH"/>
    <property type="match status" value="1"/>
</dbReference>
<feature type="domain" description="BTB" evidence="2">
    <location>
        <begin position="1"/>
        <end position="59"/>
    </location>
</feature>
<accession>A0AAE8M1Y6</accession>
<dbReference type="PANTHER" id="PTHR47843">
    <property type="entry name" value="BTB DOMAIN-CONTAINING PROTEIN-RELATED"/>
    <property type="match status" value="1"/>
</dbReference>
<reference evidence="3" key="1">
    <citation type="submission" date="2018-03" db="EMBL/GenBank/DDBJ databases">
        <authorList>
            <person name="Guldener U."/>
        </authorList>
    </citation>
    <scope>NUCLEOTIDE SEQUENCE</scope>
</reference>
<dbReference type="InterPro" id="IPR000210">
    <property type="entry name" value="BTB/POZ_dom"/>
</dbReference>
<feature type="compositionally biased region" description="Acidic residues" evidence="1">
    <location>
        <begin position="435"/>
        <end position="468"/>
    </location>
</feature>
<dbReference type="Pfam" id="PF00651">
    <property type="entry name" value="BTB"/>
    <property type="match status" value="2"/>
</dbReference>
<dbReference type="SMART" id="SM00225">
    <property type="entry name" value="BTB"/>
    <property type="match status" value="2"/>
</dbReference>
<dbReference type="PANTHER" id="PTHR47843:SF5">
    <property type="entry name" value="BTB_POZ DOMAIN PROTEIN"/>
    <property type="match status" value="1"/>
</dbReference>
<protein>
    <recommendedName>
        <fullName evidence="2">BTB domain-containing protein</fullName>
    </recommendedName>
</protein>
<evidence type="ECO:0000256" key="1">
    <source>
        <dbReference type="SAM" id="MobiDB-lite"/>
    </source>
</evidence>
<feature type="region of interest" description="Disordered" evidence="1">
    <location>
        <begin position="267"/>
        <end position="290"/>
    </location>
</feature>
<organism evidence="3 4">
    <name type="scientific">Fusarium torulosum</name>
    <dbReference type="NCBI Taxonomy" id="33205"/>
    <lineage>
        <taxon>Eukaryota</taxon>
        <taxon>Fungi</taxon>
        <taxon>Dikarya</taxon>
        <taxon>Ascomycota</taxon>
        <taxon>Pezizomycotina</taxon>
        <taxon>Sordariomycetes</taxon>
        <taxon>Hypocreomycetidae</taxon>
        <taxon>Hypocreales</taxon>
        <taxon>Nectriaceae</taxon>
        <taxon>Fusarium</taxon>
    </lineage>
</organism>
<evidence type="ECO:0000313" key="4">
    <source>
        <dbReference type="Proteomes" id="UP001187734"/>
    </source>
</evidence>
<dbReference type="EMBL" id="ONZP01000080">
    <property type="protein sequence ID" value="SPJ72800.1"/>
    <property type="molecule type" value="Genomic_DNA"/>
</dbReference>
<dbReference type="SUPFAM" id="SSF54695">
    <property type="entry name" value="POZ domain"/>
    <property type="match status" value="2"/>
</dbReference>
<evidence type="ECO:0000313" key="3">
    <source>
        <dbReference type="EMBL" id="SPJ72800.1"/>
    </source>
</evidence>
<dbReference type="CDD" id="cd18186">
    <property type="entry name" value="BTB_POZ_ZBTB_KLHL-like"/>
    <property type="match status" value="2"/>
</dbReference>
<name>A0AAE8M1Y6_9HYPO</name>
<evidence type="ECO:0000259" key="2">
    <source>
        <dbReference type="PROSITE" id="PS50097"/>
    </source>
</evidence>
<dbReference type="Proteomes" id="UP001187734">
    <property type="component" value="Unassembled WGS sequence"/>
</dbReference>